<protein>
    <submittedName>
        <fullName evidence="2">Uncharacterized protein</fullName>
    </submittedName>
</protein>
<feature type="region of interest" description="Disordered" evidence="1">
    <location>
        <begin position="116"/>
        <end position="145"/>
    </location>
</feature>
<evidence type="ECO:0000256" key="1">
    <source>
        <dbReference type="SAM" id="MobiDB-lite"/>
    </source>
</evidence>
<dbReference type="AlphaFoldDB" id="A0A0E1VZW1"/>
<reference evidence="2" key="1">
    <citation type="submission" date="2009-05" db="EMBL/GenBank/DDBJ databases">
        <authorList>
            <person name="Harkins D.M."/>
            <person name="DeShazer D."/>
            <person name="Woods D.E."/>
            <person name="Brinkac L.M."/>
            <person name="Brown K.A."/>
            <person name="Hung G.C."/>
            <person name="Tuanyok A."/>
            <person name="Zhang B."/>
            <person name="Nierman W.C."/>
        </authorList>
    </citation>
    <scope>NUCLEOTIDE SEQUENCE [LARGE SCALE GENOMIC DNA]</scope>
    <source>
        <strain evidence="2">1710a</strain>
    </source>
</reference>
<feature type="region of interest" description="Disordered" evidence="1">
    <location>
        <begin position="76"/>
        <end position="95"/>
    </location>
</feature>
<dbReference type="RefSeq" id="WP_004527973.1">
    <property type="nucleotide sequence ID" value="NZ_CM000833.1"/>
</dbReference>
<dbReference type="Proteomes" id="UP000001812">
    <property type="component" value="Chromosome II"/>
</dbReference>
<gene>
    <name evidence="2" type="ORF">BURPS1710A_A0097</name>
</gene>
<evidence type="ECO:0000313" key="2">
    <source>
        <dbReference type="EMBL" id="EET05729.1"/>
    </source>
</evidence>
<sequence>MAPFRGRADAIFQETWMRGTTLRCGRIAPGAAGIGSMATSMSALRLPCLPCHGSGSGSASNPGFSIHALGRVACGSAPRTSDRGPSTLNFERSANHRRRTHCRSLWSLLRRARKTRPDDFRSASTREASRPKPSMRRRTSRRGAPAPLFIAPRVPRTFVQHPHHTFTRATALRTGDTRSRHAETVSAAAPELIDAAVTGIASAALPGRPYTRRRRSTRGEAGRIRLARPTTPRHTTRACLLRAREPACPPAPAYADRAATNAAGYAGPRVATSLRGDAHDMRASTPRSCARTAHAARPNVPFHGVRACGGVDERDIDRRAAIRCHRIPDARPTFDRGFPPVQAWCAGPCSHPDHIEFTSNAFPAHVKQAFDPYTKHIVSTSETHRTHIRST</sequence>
<feature type="compositionally biased region" description="Polar residues" evidence="1">
    <location>
        <begin position="83"/>
        <end position="92"/>
    </location>
</feature>
<accession>A0A0E1VZW1</accession>
<dbReference type="EMBL" id="CM000833">
    <property type="protein sequence ID" value="EET05729.1"/>
    <property type="molecule type" value="Genomic_DNA"/>
</dbReference>
<name>A0A0E1VZW1_BURPE</name>
<proteinExistence type="predicted"/>
<organism evidence="2">
    <name type="scientific">Burkholderia pseudomallei 1710a</name>
    <dbReference type="NCBI Taxonomy" id="320371"/>
    <lineage>
        <taxon>Bacteria</taxon>
        <taxon>Pseudomonadati</taxon>
        <taxon>Pseudomonadota</taxon>
        <taxon>Betaproteobacteria</taxon>
        <taxon>Burkholderiales</taxon>
        <taxon>Burkholderiaceae</taxon>
        <taxon>Burkholderia</taxon>
        <taxon>pseudomallei group</taxon>
    </lineage>
</organism>
<dbReference type="HOGENOM" id="CLU_067508_0_0_4"/>